<dbReference type="Gene3D" id="2.40.180.10">
    <property type="entry name" value="Catalase core domain"/>
    <property type="match status" value="1"/>
</dbReference>
<protein>
    <submittedName>
        <fullName evidence="2">Catalase-like protein</fullName>
    </submittedName>
</protein>
<dbReference type="Proteomes" id="UP000288716">
    <property type="component" value="Unassembled WGS sequence"/>
</dbReference>
<name>A0A443RX75_9ACAR</name>
<dbReference type="EMBL" id="NCKV01021110">
    <property type="protein sequence ID" value="RWS19977.1"/>
    <property type="molecule type" value="Genomic_DNA"/>
</dbReference>
<dbReference type="GO" id="GO:0020037">
    <property type="term" value="F:heme binding"/>
    <property type="evidence" value="ECO:0007669"/>
    <property type="project" value="InterPro"/>
</dbReference>
<dbReference type="VEuPathDB" id="VectorBase:LDEU012063"/>
<comment type="caution">
    <text evidence="2">The sequence shown here is derived from an EMBL/GenBank/DDBJ whole genome shotgun (WGS) entry which is preliminary data.</text>
</comment>
<dbReference type="SUPFAM" id="SSF56634">
    <property type="entry name" value="Heme-dependent catalase-like"/>
    <property type="match status" value="1"/>
</dbReference>
<accession>A0A443RX75</accession>
<feature type="region of interest" description="Disordered" evidence="1">
    <location>
        <begin position="19"/>
        <end position="53"/>
    </location>
</feature>
<reference evidence="2 3" key="1">
    <citation type="journal article" date="2018" name="Gigascience">
        <title>Genomes of trombidid mites reveal novel predicted allergens and laterally-transferred genes associated with secondary metabolism.</title>
        <authorList>
            <person name="Dong X."/>
            <person name="Chaisiri K."/>
            <person name="Xia D."/>
            <person name="Armstrong S.D."/>
            <person name="Fang Y."/>
            <person name="Donnelly M.J."/>
            <person name="Kadowaki T."/>
            <person name="McGarry J.W."/>
            <person name="Darby A.C."/>
            <person name="Makepeace B.L."/>
        </authorList>
    </citation>
    <scope>NUCLEOTIDE SEQUENCE [LARGE SCALE GENOMIC DNA]</scope>
    <source>
        <strain evidence="2">UoL-UT</strain>
    </source>
</reference>
<evidence type="ECO:0000313" key="3">
    <source>
        <dbReference type="Proteomes" id="UP000288716"/>
    </source>
</evidence>
<dbReference type="InterPro" id="IPR020835">
    <property type="entry name" value="Catalase_sf"/>
</dbReference>
<dbReference type="OrthoDB" id="6880011at2759"/>
<dbReference type="STRING" id="299467.A0A443RX75"/>
<dbReference type="AlphaFoldDB" id="A0A443RX75"/>
<organism evidence="2 3">
    <name type="scientific">Leptotrombidium deliense</name>
    <dbReference type="NCBI Taxonomy" id="299467"/>
    <lineage>
        <taxon>Eukaryota</taxon>
        <taxon>Metazoa</taxon>
        <taxon>Ecdysozoa</taxon>
        <taxon>Arthropoda</taxon>
        <taxon>Chelicerata</taxon>
        <taxon>Arachnida</taxon>
        <taxon>Acari</taxon>
        <taxon>Acariformes</taxon>
        <taxon>Trombidiformes</taxon>
        <taxon>Prostigmata</taxon>
        <taxon>Anystina</taxon>
        <taxon>Parasitengona</taxon>
        <taxon>Trombiculoidea</taxon>
        <taxon>Trombiculidae</taxon>
        <taxon>Leptotrombidium</taxon>
    </lineage>
</organism>
<sequence length="94" mass="10708">MDPLLLDLGSNFLKLPIKPPLSKPVTPTERDGESVYDDNMDGSPNYFPNSYSNAKTDQNFNEHSFRATSIPDVDRYDSTNEDNYSQVCVFIYFS</sequence>
<evidence type="ECO:0000256" key="1">
    <source>
        <dbReference type="SAM" id="MobiDB-lite"/>
    </source>
</evidence>
<keyword evidence="3" id="KW-1185">Reference proteome</keyword>
<evidence type="ECO:0000313" key="2">
    <source>
        <dbReference type="EMBL" id="RWS19977.1"/>
    </source>
</evidence>
<proteinExistence type="predicted"/>
<gene>
    <name evidence="2" type="ORF">B4U80_14954</name>
</gene>